<keyword evidence="6" id="KW-0114">cAMP</keyword>
<dbReference type="CDD" id="cd00077">
    <property type="entry name" value="HDc"/>
    <property type="match status" value="1"/>
</dbReference>
<keyword evidence="4 11" id="KW-0479">Metal-binding</keyword>
<dbReference type="EC" id="3.1.4.17" evidence="2"/>
<evidence type="ECO:0000256" key="9">
    <source>
        <dbReference type="ARBA" id="ARBA00033709"/>
    </source>
</evidence>
<sequence length="416" mass="47199">RKLLDTEDELSDIQSDSVPLEVRDWLASTFTREMGIVKRRPEEKPKFRSIVHAVQAGIFVERMYRKTSSMVGLAYPAEVIVTFKDVDKWSFDVFALNEASGEHSLKFMMYELLTRYDLLNRFKIPVPNLISFAEALEVGYSKYKNPYHNLIHAADVTQTVHYIMIHTGIMHWLTELEILAMIFAAAVHDYEHTGTTNNFHIQTSNRMKPKYLQMERGTCDFQIVMHIHTALVDCKKKKGGNVIGSLHISVAYSSLHRLFGQIFQWFQFSFELLSLTFVAFYFSVVFEPVINYHILSELAQSHTGSGDKEAALGLQFSPLCDRKSTLVAQSQIGNDKLSFSLFLSVIWGFFPFSSQNSLGAVSNAEAQRRPGFKSAGDGGAHAENSLATVDLRAFKDNLMKIIQANKERWKELAAEG</sequence>
<comment type="similarity">
    <text evidence="1">Belongs to the cyclic nucleotide phosphodiesterase family. PDE1 subfamily.</text>
</comment>
<comment type="caution">
    <text evidence="13">The sequence shown here is derived from an EMBL/GenBank/DDBJ whole genome shotgun (WGS) entry which is preliminary data.</text>
</comment>
<dbReference type="InterPro" id="IPR023088">
    <property type="entry name" value="PDEase"/>
</dbReference>
<feature type="domain" description="PDEase" evidence="12">
    <location>
        <begin position="71"/>
        <end position="205"/>
    </location>
</feature>
<dbReference type="PROSITE" id="PS00126">
    <property type="entry name" value="PDEASE_I_1"/>
    <property type="match status" value="1"/>
</dbReference>
<comment type="catalytic activity">
    <reaction evidence="8">
        <text>3',5'-cyclic GMP + H2O = GMP + H(+)</text>
        <dbReference type="Rhea" id="RHEA:16957"/>
        <dbReference type="ChEBI" id="CHEBI:15377"/>
        <dbReference type="ChEBI" id="CHEBI:15378"/>
        <dbReference type="ChEBI" id="CHEBI:57746"/>
        <dbReference type="ChEBI" id="CHEBI:58115"/>
    </reaction>
    <physiologicalReaction direction="left-to-right" evidence="8">
        <dbReference type="Rhea" id="RHEA:16958"/>
    </physiologicalReaction>
</comment>
<evidence type="ECO:0000256" key="11">
    <source>
        <dbReference type="PIRSR" id="PIRSR623088-3"/>
    </source>
</evidence>
<feature type="non-terminal residue" evidence="13">
    <location>
        <position position="1"/>
    </location>
</feature>
<dbReference type="SUPFAM" id="SSF109604">
    <property type="entry name" value="HD-domain/PDEase-like"/>
    <property type="match status" value="1"/>
</dbReference>
<feature type="non-terminal residue" evidence="13">
    <location>
        <position position="416"/>
    </location>
</feature>
<dbReference type="InterPro" id="IPR002073">
    <property type="entry name" value="PDEase_catalytic_dom"/>
</dbReference>
<gene>
    <name evidence="13" type="primary">Pde1a</name>
    <name evidence="13" type="ORF">OXYMAD_R01624</name>
</gene>
<proteinExistence type="inferred from homology"/>
<dbReference type="AlphaFoldDB" id="A0A7L2R3X5"/>
<evidence type="ECO:0000256" key="1">
    <source>
        <dbReference type="ARBA" id="ARBA00010664"/>
    </source>
</evidence>
<evidence type="ECO:0000256" key="8">
    <source>
        <dbReference type="ARBA" id="ARBA00033684"/>
    </source>
</evidence>
<keyword evidence="5" id="KW-0378">Hydrolase</keyword>
<dbReference type="EMBL" id="VYZR01127873">
    <property type="protein sequence ID" value="NXS03176.1"/>
    <property type="molecule type" value="Genomic_DNA"/>
</dbReference>
<evidence type="ECO:0000313" key="13">
    <source>
        <dbReference type="EMBL" id="NXS03176.1"/>
    </source>
</evidence>
<dbReference type="GO" id="GO:0046872">
    <property type="term" value="F:metal ion binding"/>
    <property type="evidence" value="ECO:0007669"/>
    <property type="project" value="UniProtKB-KW"/>
</dbReference>
<evidence type="ECO:0000256" key="10">
    <source>
        <dbReference type="PIRSR" id="PIRSR623088-1"/>
    </source>
</evidence>
<feature type="binding site" evidence="11">
    <location>
        <position position="189"/>
    </location>
    <ligand>
        <name>Zn(2+)</name>
        <dbReference type="ChEBI" id="CHEBI:29105"/>
        <label>2</label>
    </ligand>
</feature>
<reference evidence="13 14" key="1">
    <citation type="submission" date="2019-09" db="EMBL/GenBank/DDBJ databases">
        <title>Bird 10,000 Genomes (B10K) Project - Family phase.</title>
        <authorList>
            <person name="Zhang G."/>
        </authorList>
    </citation>
    <scope>NUCLEOTIDE SEQUENCE [LARGE SCALE GENOMIC DNA]</scope>
    <source>
        <strain evidence="13">B10K-DU-002-81</strain>
    </source>
</reference>
<organism evidence="13 14">
    <name type="scientific">Oxylabes madagascariensis</name>
    <name type="common">white-throated Oxylabes</name>
    <dbReference type="NCBI Taxonomy" id="98144"/>
    <lineage>
        <taxon>Eukaryota</taxon>
        <taxon>Metazoa</taxon>
        <taxon>Chordata</taxon>
        <taxon>Craniata</taxon>
        <taxon>Vertebrata</taxon>
        <taxon>Euteleostomi</taxon>
        <taxon>Archelosauria</taxon>
        <taxon>Archosauria</taxon>
        <taxon>Dinosauria</taxon>
        <taxon>Saurischia</taxon>
        <taxon>Theropoda</taxon>
        <taxon>Coelurosauria</taxon>
        <taxon>Aves</taxon>
        <taxon>Neognathae</taxon>
        <taxon>Neoaves</taxon>
        <taxon>Telluraves</taxon>
        <taxon>Australaves</taxon>
        <taxon>Passeriformes</taxon>
        <taxon>Sylvioidea</taxon>
        <taxon>Timaliidae</taxon>
        <taxon>Oxylabes</taxon>
    </lineage>
</organism>
<dbReference type="InterPro" id="IPR013706">
    <property type="entry name" value="PDE1_N"/>
</dbReference>
<evidence type="ECO:0000313" key="14">
    <source>
        <dbReference type="Proteomes" id="UP000570288"/>
    </source>
</evidence>
<protein>
    <recommendedName>
        <fullName evidence="2">3',5'-cyclic-nucleotide phosphodiesterase</fullName>
        <ecNumber evidence="2">3.1.4.17</ecNumber>
    </recommendedName>
</protein>
<dbReference type="PROSITE" id="PS51845">
    <property type="entry name" value="PDEASE_I_2"/>
    <property type="match status" value="1"/>
</dbReference>
<name>A0A7L2R3X5_9PASS</name>
<evidence type="ECO:0000256" key="6">
    <source>
        <dbReference type="ARBA" id="ARBA00023149"/>
    </source>
</evidence>
<accession>A0A7L2R3X5</accession>
<keyword evidence="3" id="KW-0140">cGMP</keyword>
<dbReference type="Pfam" id="PF00233">
    <property type="entry name" value="PDEase_I"/>
    <property type="match status" value="1"/>
</dbReference>
<dbReference type="InterPro" id="IPR003607">
    <property type="entry name" value="HD/PDEase_dom"/>
</dbReference>
<dbReference type="Pfam" id="PF08499">
    <property type="entry name" value="PDEase_I_N"/>
    <property type="match status" value="1"/>
</dbReference>
<evidence type="ECO:0000256" key="7">
    <source>
        <dbReference type="ARBA" id="ARBA00033675"/>
    </source>
</evidence>
<dbReference type="GO" id="GO:0004114">
    <property type="term" value="F:3',5'-cyclic-nucleotide phosphodiesterase activity"/>
    <property type="evidence" value="ECO:0007669"/>
    <property type="project" value="UniProtKB-EC"/>
</dbReference>
<dbReference type="OrthoDB" id="189220at2759"/>
<dbReference type="PANTHER" id="PTHR11347">
    <property type="entry name" value="CYCLIC NUCLEOTIDE PHOSPHODIESTERASE"/>
    <property type="match status" value="1"/>
</dbReference>
<evidence type="ECO:0000256" key="2">
    <source>
        <dbReference type="ARBA" id="ARBA00012361"/>
    </source>
</evidence>
<keyword evidence="14" id="KW-1185">Reference proteome</keyword>
<feature type="active site" description="Proton donor" evidence="10">
    <location>
        <position position="148"/>
    </location>
</feature>
<comment type="catalytic activity">
    <reaction evidence="7">
        <text>3',5'-cyclic AMP + H2O = AMP + H(+)</text>
        <dbReference type="Rhea" id="RHEA:25277"/>
        <dbReference type="ChEBI" id="CHEBI:15377"/>
        <dbReference type="ChEBI" id="CHEBI:15378"/>
        <dbReference type="ChEBI" id="CHEBI:58165"/>
        <dbReference type="ChEBI" id="CHEBI:456215"/>
    </reaction>
    <physiologicalReaction direction="left-to-right" evidence="7">
        <dbReference type="Rhea" id="RHEA:25278"/>
    </physiologicalReaction>
</comment>
<dbReference type="InterPro" id="IPR023174">
    <property type="entry name" value="PDEase_CS"/>
</dbReference>
<evidence type="ECO:0000259" key="12">
    <source>
        <dbReference type="PROSITE" id="PS51845"/>
    </source>
</evidence>
<dbReference type="PRINTS" id="PR00387">
    <property type="entry name" value="PDIESTERASE1"/>
</dbReference>
<dbReference type="Proteomes" id="UP000570288">
    <property type="component" value="Unassembled WGS sequence"/>
</dbReference>
<evidence type="ECO:0000256" key="4">
    <source>
        <dbReference type="ARBA" id="ARBA00022723"/>
    </source>
</evidence>
<feature type="binding site" evidence="11">
    <location>
        <position position="152"/>
    </location>
    <ligand>
        <name>Zn(2+)</name>
        <dbReference type="ChEBI" id="CHEBI:29105"/>
        <label>1</label>
    </ligand>
</feature>
<comment type="catalytic activity">
    <reaction evidence="9">
        <text>a nucleoside 3',5'-cyclic phosphate + H2O = a nucleoside 5'-phosphate + H(+)</text>
        <dbReference type="Rhea" id="RHEA:14653"/>
        <dbReference type="ChEBI" id="CHEBI:15377"/>
        <dbReference type="ChEBI" id="CHEBI:15378"/>
        <dbReference type="ChEBI" id="CHEBI:57867"/>
        <dbReference type="ChEBI" id="CHEBI:58464"/>
        <dbReference type="EC" id="3.1.4.17"/>
    </reaction>
    <physiologicalReaction direction="left-to-right" evidence="9">
        <dbReference type="Rhea" id="RHEA:14654"/>
    </physiologicalReaction>
</comment>
<dbReference type="InterPro" id="IPR036971">
    <property type="entry name" value="PDEase_catalytic_dom_sf"/>
</dbReference>
<feature type="binding site" evidence="11">
    <location>
        <position position="188"/>
    </location>
    <ligand>
        <name>Zn(2+)</name>
        <dbReference type="ChEBI" id="CHEBI:29105"/>
        <label>1</label>
    </ligand>
</feature>
<dbReference type="Gene3D" id="1.10.1300.10">
    <property type="entry name" value="3'5'-cyclic nucleotide phosphodiesterase, catalytic domain"/>
    <property type="match status" value="2"/>
</dbReference>
<dbReference type="GO" id="GO:0007165">
    <property type="term" value="P:signal transduction"/>
    <property type="evidence" value="ECO:0007669"/>
    <property type="project" value="InterPro"/>
</dbReference>
<evidence type="ECO:0000256" key="3">
    <source>
        <dbReference type="ARBA" id="ARBA00022535"/>
    </source>
</evidence>
<evidence type="ECO:0000256" key="5">
    <source>
        <dbReference type="ARBA" id="ARBA00022801"/>
    </source>
</evidence>
<feature type="binding site" evidence="11">
    <location>
        <position position="189"/>
    </location>
    <ligand>
        <name>Zn(2+)</name>
        <dbReference type="ChEBI" id="CHEBI:29105"/>
        <label>1</label>
    </ligand>
</feature>